<comment type="similarity">
    <text evidence="1">Belongs to the short-chain dehydrogenases/reductases (SDR) family.</text>
</comment>
<reference evidence="3 4" key="1">
    <citation type="submission" date="2019-01" db="EMBL/GenBank/DDBJ databases">
        <title>Halorientalis sp. F13-25 a new haloarchaeum isolated from hypersaline water.</title>
        <authorList>
            <person name="Ana D.-V."/>
            <person name="Cristina S.-P."/>
            <person name="Antonio V."/>
        </authorList>
    </citation>
    <scope>NUCLEOTIDE SEQUENCE [LARGE SCALE GENOMIC DNA]</scope>
    <source>
        <strain evidence="3 4">F13-25</strain>
    </source>
</reference>
<dbReference type="PRINTS" id="PR00081">
    <property type="entry name" value="GDHRDH"/>
</dbReference>
<dbReference type="FunFam" id="3.40.50.720:FF:000084">
    <property type="entry name" value="Short-chain dehydrogenase reductase"/>
    <property type="match status" value="1"/>
</dbReference>
<evidence type="ECO:0000256" key="2">
    <source>
        <dbReference type="ARBA" id="ARBA00023002"/>
    </source>
</evidence>
<dbReference type="GO" id="GO:0016616">
    <property type="term" value="F:oxidoreductase activity, acting on the CH-OH group of donors, NAD or NADP as acceptor"/>
    <property type="evidence" value="ECO:0007669"/>
    <property type="project" value="TreeGrafter"/>
</dbReference>
<dbReference type="Pfam" id="PF13561">
    <property type="entry name" value="adh_short_C2"/>
    <property type="match status" value="1"/>
</dbReference>
<dbReference type="InterPro" id="IPR002347">
    <property type="entry name" value="SDR_fam"/>
</dbReference>
<dbReference type="Proteomes" id="UP000289691">
    <property type="component" value="Unassembled WGS sequence"/>
</dbReference>
<dbReference type="Gene3D" id="3.40.50.720">
    <property type="entry name" value="NAD(P)-binding Rossmann-like Domain"/>
    <property type="match status" value="1"/>
</dbReference>
<dbReference type="AlphaFoldDB" id="A0A498KSW7"/>
<keyword evidence="2" id="KW-0560">Oxidoreductase</keyword>
<evidence type="ECO:0000313" key="4">
    <source>
        <dbReference type="Proteomes" id="UP000289691"/>
    </source>
</evidence>
<comment type="caution">
    <text evidence="3">The sequence shown here is derived from an EMBL/GenBank/DDBJ whole genome shotgun (WGS) entry which is preliminary data.</text>
</comment>
<accession>A0A498KSW7</accession>
<dbReference type="PRINTS" id="PR00080">
    <property type="entry name" value="SDRFAMILY"/>
</dbReference>
<protein>
    <submittedName>
        <fullName evidence="3">SDR family oxidoreductase</fullName>
    </submittedName>
</protein>
<dbReference type="EMBL" id="RDFA01000007">
    <property type="protein sequence ID" value="RXK46959.1"/>
    <property type="molecule type" value="Genomic_DNA"/>
</dbReference>
<dbReference type="SUPFAM" id="SSF51735">
    <property type="entry name" value="NAD(P)-binding Rossmann-fold domains"/>
    <property type="match status" value="1"/>
</dbReference>
<dbReference type="InterPro" id="IPR036291">
    <property type="entry name" value="NAD(P)-bd_dom_sf"/>
</dbReference>
<name>A0A498KSW7_9EURY</name>
<gene>
    <name evidence="3" type="ORF">EAF64_17595</name>
</gene>
<sequence length="292" mass="31441">MSQRIPQPCTETISPYSDCRFDITKRTLQLAIRREPGMFDLDETVALVTGGAGLIGEAVSEALVEQGATVVIADRPDSDGEALASSLGEAATFAAADVTDEDDVLSLTETVVDRFGRIDALVNCAYPRNANYGRRYEDVDYADWSENVLANLGGYYLTSRAAAEVMRDQPDGGSIVNLGSIYGVQAPDFSLYDGLDTTSPVEYAAIKGGVINLTRYLSSYLGEYGIRANTVSPGGVTDDHDPEFVERYESRTVLDRMAEPEDVAGAVVYLTSDAASYVTGHNLVVDGGWTIR</sequence>
<proteinExistence type="inferred from homology"/>
<dbReference type="PANTHER" id="PTHR42760">
    <property type="entry name" value="SHORT-CHAIN DEHYDROGENASES/REDUCTASES FAMILY MEMBER"/>
    <property type="match status" value="1"/>
</dbReference>
<evidence type="ECO:0000313" key="3">
    <source>
        <dbReference type="EMBL" id="RXK46959.1"/>
    </source>
</evidence>
<dbReference type="PANTHER" id="PTHR42760:SF133">
    <property type="entry name" value="3-OXOACYL-[ACYL-CARRIER-PROTEIN] REDUCTASE"/>
    <property type="match status" value="1"/>
</dbReference>
<keyword evidence="4" id="KW-1185">Reference proteome</keyword>
<evidence type="ECO:0000256" key="1">
    <source>
        <dbReference type="ARBA" id="ARBA00006484"/>
    </source>
</evidence>
<organism evidence="3 4">
    <name type="scientific">Halorientalis pallida</name>
    <dbReference type="NCBI Taxonomy" id="2479928"/>
    <lineage>
        <taxon>Archaea</taxon>
        <taxon>Methanobacteriati</taxon>
        <taxon>Methanobacteriota</taxon>
        <taxon>Stenosarchaea group</taxon>
        <taxon>Halobacteria</taxon>
        <taxon>Halobacteriales</taxon>
        <taxon>Haloarculaceae</taxon>
        <taxon>Halorientalis</taxon>
    </lineage>
</organism>